<dbReference type="STRING" id="1419482.SAMN05444266_112116"/>
<dbReference type="SUPFAM" id="SSF51735">
    <property type="entry name" value="NAD(P)-binding Rossmann-fold domains"/>
    <property type="match status" value="1"/>
</dbReference>
<dbReference type="Pfam" id="PF00106">
    <property type="entry name" value="adh_short"/>
    <property type="match status" value="1"/>
</dbReference>
<dbReference type="PRINTS" id="PR00080">
    <property type="entry name" value="SDRFAMILY"/>
</dbReference>
<dbReference type="GO" id="GO:0016020">
    <property type="term" value="C:membrane"/>
    <property type="evidence" value="ECO:0007669"/>
    <property type="project" value="TreeGrafter"/>
</dbReference>
<evidence type="ECO:0000313" key="5">
    <source>
        <dbReference type="Proteomes" id="UP000184420"/>
    </source>
</evidence>
<keyword evidence="2" id="KW-0560">Oxidoreductase</keyword>
<dbReference type="PROSITE" id="PS00061">
    <property type="entry name" value="ADH_SHORT"/>
    <property type="match status" value="1"/>
</dbReference>
<dbReference type="EMBL" id="FRBL01000012">
    <property type="protein sequence ID" value="SHM86728.1"/>
    <property type="molecule type" value="Genomic_DNA"/>
</dbReference>
<keyword evidence="5" id="KW-1185">Reference proteome</keyword>
<dbReference type="FunFam" id="3.40.50.720:FF:000084">
    <property type="entry name" value="Short-chain dehydrogenase reductase"/>
    <property type="match status" value="1"/>
</dbReference>
<dbReference type="NCBIfam" id="NF004825">
    <property type="entry name" value="PRK06181.1"/>
    <property type="match status" value="1"/>
</dbReference>
<dbReference type="GO" id="GO:0016491">
    <property type="term" value="F:oxidoreductase activity"/>
    <property type="evidence" value="ECO:0007669"/>
    <property type="project" value="UniProtKB-KW"/>
</dbReference>
<sequence length="270" mass="29182">MNNFYQHKTIVITGGSSGIGKALVAEMVKQGANVAVCGRKQAALEAMKNELNAKDVFTFVADVSVENDCKAFIEAVIARFGKIDVLINNAGISMRALFKDLDLNVLKSLMDINFWGTVYCTKYAYPSILANKGTIVGVSSIAGYRGLPARTGYSASKFAMQGFLEALRTENLRTGVNVMWVCPGFTASNIRNTALNPQGQAQSETPLNEDKLMSAEEVAARIGTAIAKRKRTLVLTTQGKLTVLLSKLIPGVLDGIVFNHFRKEPGSPLQ</sequence>
<reference evidence="4 5" key="1">
    <citation type="submission" date="2016-11" db="EMBL/GenBank/DDBJ databases">
        <authorList>
            <person name="Jaros S."/>
            <person name="Januszkiewicz K."/>
            <person name="Wedrychowicz H."/>
        </authorList>
    </citation>
    <scope>NUCLEOTIDE SEQUENCE [LARGE SCALE GENOMIC DNA]</scope>
    <source>
        <strain evidence="4 5">DSM 27406</strain>
    </source>
</reference>
<dbReference type="InterPro" id="IPR020904">
    <property type="entry name" value="Sc_DH/Rdtase_CS"/>
</dbReference>
<evidence type="ECO:0000313" key="4">
    <source>
        <dbReference type="EMBL" id="SHM86728.1"/>
    </source>
</evidence>
<dbReference type="OrthoDB" id="822355at2"/>
<organism evidence="4 5">
    <name type="scientific">Chitinophaga jiangningensis</name>
    <dbReference type="NCBI Taxonomy" id="1419482"/>
    <lineage>
        <taxon>Bacteria</taxon>
        <taxon>Pseudomonadati</taxon>
        <taxon>Bacteroidota</taxon>
        <taxon>Chitinophagia</taxon>
        <taxon>Chitinophagales</taxon>
        <taxon>Chitinophagaceae</taxon>
        <taxon>Chitinophaga</taxon>
    </lineage>
</organism>
<dbReference type="PANTHER" id="PTHR44196:SF1">
    <property type="entry name" value="DEHYDROGENASE_REDUCTASE SDR FAMILY MEMBER 7B"/>
    <property type="match status" value="1"/>
</dbReference>
<gene>
    <name evidence="4" type="ORF">SAMN05444266_112116</name>
</gene>
<dbReference type="RefSeq" id="WP_073087138.1">
    <property type="nucleotide sequence ID" value="NZ_FRBL01000012.1"/>
</dbReference>
<dbReference type="PRINTS" id="PR00081">
    <property type="entry name" value="GDHRDH"/>
</dbReference>
<dbReference type="InterPro" id="IPR002347">
    <property type="entry name" value="SDR_fam"/>
</dbReference>
<dbReference type="InterPro" id="IPR036291">
    <property type="entry name" value="NAD(P)-bd_dom_sf"/>
</dbReference>
<evidence type="ECO:0000256" key="2">
    <source>
        <dbReference type="ARBA" id="ARBA00023002"/>
    </source>
</evidence>
<dbReference type="Gene3D" id="3.40.50.720">
    <property type="entry name" value="NAD(P)-binding Rossmann-like Domain"/>
    <property type="match status" value="1"/>
</dbReference>
<dbReference type="PANTHER" id="PTHR44196">
    <property type="entry name" value="DEHYDROGENASE/REDUCTASE SDR FAMILY MEMBER 7B"/>
    <property type="match status" value="1"/>
</dbReference>
<dbReference type="AlphaFoldDB" id="A0A1M7M7M6"/>
<dbReference type="Proteomes" id="UP000184420">
    <property type="component" value="Unassembled WGS sequence"/>
</dbReference>
<accession>A0A1M7M7M6</accession>
<protein>
    <submittedName>
        <fullName evidence="4">Short-chain dehydrogenase</fullName>
    </submittedName>
</protein>
<evidence type="ECO:0000256" key="3">
    <source>
        <dbReference type="RuleBase" id="RU000363"/>
    </source>
</evidence>
<name>A0A1M7M7M6_9BACT</name>
<evidence type="ECO:0000256" key="1">
    <source>
        <dbReference type="ARBA" id="ARBA00006484"/>
    </source>
</evidence>
<comment type="similarity">
    <text evidence="1 3">Belongs to the short-chain dehydrogenases/reductases (SDR) family.</text>
</comment>
<proteinExistence type="inferred from homology"/>